<feature type="region of interest" description="Disordered" evidence="1">
    <location>
        <begin position="103"/>
        <end position="128"/>
    </location>
</feature>
<dbReference type="PATRIC" id="fig|1094979.3.peg.1617"/>
<dbReference type="AlphaFoldDB" id="G6YS37"/>
<accession>G6YS37</accession>
<evidence type="ECO:0000313" key="2">
    <source>
        <dbReference type="EMBL" id="EHJ04991.1"/>
    </source>
</evidence>
<feature type="compositionally biased region" description="Basic and acidic residues" evidence="1">
    <location>
        <begin position="105"/>
        <end position="118"/>
    </location>
</feature>
<dbReference type="InterPro" id="IPR009387">
    <property type="entry name" value="HigB-2"/>
</dbReference>
<protein>
    <recommendedName>
        <fullName evidence="4">Toxin</fullName>
    </recommendedName>
</protein>
<keyword evidence="3" id="KW-1185">Reference proteome</keyword>
<sequence>MDAVFVELPPFEAHREEYMDDRTYADFQQELMKDPEAGDVIQGTGGLRKIRFKDSNKGKGKRGGIRVIYYWWSGEKEFLLFTVYGKGEVSDLTPKQKQRLAVLLKSEKEQRGGKDEKKKSVRRTRRGF</sequence>
<proteinExistence type="predicted"/>
<organism evidence="2 3">
    <name type="scientific">Marinobacter manganoxydans MnI7-9</name>
    <dbReference type="NCBI Taxonomy" id="1094979"/>
    <lineage>
        <taxon>Bacteria</taxon>
        <taxon>Pseudomonadati</taxon>
        <taxon>Pseudomonadota</taxon>
        <taxon>Gammaproteobacteria</taxon>
        <taxon>Pseudomonadales</taxon>
        <taxon>Marinobacteraceae</taxon>
        <taxon>Marinobacter</taxon>
    </lineage>
</organism>
<gene>
    <name evidence="2" type="ORF">KYE_08373</name>
</gene>
<feature type="compositionally biased region" description="Basic residues" evidence="1">
    <location>
        <begin position="119"/>
        <end position="128"/>
    </location>
</feature>
<evidence type="ECO:0000313" key="3">
    <source>
        <dbReference type="Proteomes" id="UP000003208"/>
    </source>
</evidence>
<reference evidence="2 3" key="1">
    <citation type="journal article" date="2012" name="J. Bacteriol.">
        <title>Genome sequence of deep-sea manganese-oxidizing bacterium Marinobacter manganoxydans MnI7-9.</title>
        <authorList>
            <person name="Wang H."/>
            <person name="Li H."/>
            <person name="Shao Z."/>
            <person name="Liao S."/>
            <person name="Johnstone L."/>
            <person name="Rensing C."/>
            <person name="Wang G."/>
        </authorList>
    </citation>
    <scope>NUCLEOTIDE SEQUENCE [LARGE SCALE GENOMIC DNA]</scope>
    <source>
        <strain evidence="2 3">MnI7-9</strain>
    </source>
</reference>
<name>G6YS37_9GAMM</name>
<dbReference type="RefSeq" id="WP_008172225.1">
    <property type="nucleotide sequence ID" value="NZ_AGTR01000030.1"/>
</dbReference>
<evidence type="ECO:0000256" key="1">
    <source>
        <dbReference type="SAM" id="MobiDB-lite"/>
    </source>
</evidence>
<dbReference type="Proteomes" id="UP000003208">
    <property type="component" value="Unassembled WGS sequence"/>
</dbReference>
<dbReference type="EMBL" id="AGTR01000030">
    <property type="protein sequence ID" value="EHJ04991.1"/>
    <property type="molecule type" value="Genomic_DNA"/>
</dbReference>
<evidence type="ECO:0008006" key="4">
    <source>
        <dbReference type="Google" id="ProtNLM"/>
    </source>
</evidence>
<dbReference type="PIRSF" id="PIRSF039032">
    <property type="entry name" value="HigB-2"/>
    <property type="match status" value="1"/>
</dbReference>